<dbReference type="Proteomes" id="UP000276133">
    <property type="component" value="Unassembled WGS sequence"/>
</dbReference>
<reference evidence="1 2" key="1">
    <citation type="journal article" date="2018" name="Sci. Rep.">
        <title>Genomic signatures of local adaptation to the degree of environmental predictability in rotifers.</title>
        <authorList>
            <person name="Franch-Gras L."/>
            <person name="Hahn C."/>
            <person name="Garcia-Roger E.M."/>
            <person name="Carmona M.J."/>
            <person name="Serra M."/>
            <person name="Gomez A."/>
        </authorList>
    </citation>
    <scope>NUCLEOTIDE SEQUENCE [LARGE SCALE GENOMIC DNA]</scope>
    <source>
        <strain evidence="1">HYR1</strain>
    </source>
</reference>
<sequence>MDCTDERIDGFGHGRKFPFNAIILHHLNTNFPKLKVFKGGFDPKCKMGHGSKIKMPEKNMNIKILGRGS</sequence>
<dbReference type="EMBL" id="REGN01014009">
    <property type="protein sequence ID" value="RMZ93191.1"/>
    <property type="molecule type" value="Genomic_DNA"/>
</dbReference>
<protein>
    <submittedName>
        <fullName evidence="1">Uncharacterized protein</fullName>
    </submittedName>
</protein>
<gene>
    <name evidence="1" type="ORF">BpHYR1_051389</name>
</gene>
<evidence type="ECO:0000313" key="2">
    <source>
        <dbReference type="Proteomes" id="UP000276133"/>
    </source>
</evidence>
<organism evidence="1 2">
    <name type="scientific">Brachionus plicatilis</name>
    <name type="common">Marine rotifer</name>
    <name type="synonym">Brachionus muelleri</name>
    <dbReference type="NCBI Taxonomy" id="10195"/>
    <lineage>
        <taxon>Eukaryota</taxon>
        <taxon>Metazoa</taxon>
        <taxon>Spiralia</taxon>
        <taxon>Gnathifera</taxon>
        <taxon>Rotifera</taxon>
        <taxon>Eurotatoria</taxon>
        <taxon>Monogononta</taxon>
        <taxon>Pseudotrocha</taxon>
        <taxon>Ploima</taxon>
        <taxon>Brachionidae</taxon>
        <taxon>Brachionus</taxon>
    </lineage>
</organism>
<evidence type="ECO:0000313" key="1">
    <source>
        <dbReference type="EMBL" id="RMZ93191.1"/>
    </source>
</evidence>
<name>A0A3M7P289_BRAPC</name>
<dbReference type="AlphaFoldDB" id="A0A3M7P289"/>
<proteinExistence type="predicted"/>
<accession>A0A3M7P289</accession>
<comment type="caution">
    <text evidence="1">The sequence shown here is derived from an EMBL/GenBank/DDBJ whole genome shotgun (WGS) entry which is preliminary data.</text>
</comment>
<keyword evidence="2" id="KW-1185">Reference proteome</keyword>